<reference evidence="3" key="2">
    <citation type="submission" date="2022-07" db="EMBL/GenBank/DDBJ databases">
        <authorList>
            <person name="Goncalves M.F.M."/>
            <person name="Hilario S."/>
            <person name="Van De Peer Y."/>
            <person name="Esteves A.C."/>
            <person name="Alves A."/>
        </authorList>
    </citation>
    <scope>NUCLEOTIDE SEQUENCE</scope>
    <source>
        <strain evidence="3">MUM 19.33</strain>
    </source>
</reference>
<dbReference type="PANTHER" id="PTHR16861:SF4">
    <property type="entry name" value="SH3 DOMAIN PROTEIN (AFU_ORTHOLOGUE AFUA_1G13610)"/>
    <property type="match status" value="1"/>
</dbReference>
<reference evidence="3" key="1">
    <citation type="journal article" date="2021" name="J Fungi (Basel)">
        <title>Genomic and Metabolomic Analyses of the Marine Fungus Emericellopsis cladophorae: Insights into Saltwater Adaptability Mechanisms and Its Biosynthetic Potential.</title>
        <authorList>
            <person name="Goncalves M.F.M."/>
            <person name="Hilario S."/>
            <person name="Van de Peer Y."/>
            <person name="Esteves A.C."/>
            <person name="Alves A."/>
        </authorList>
    </citation>
    <scope>NUCLEOTIDE SEQUENCE</scope>
    <source>
        <strain evidence="3">MUM 19.33</strain>
    </source>
</reference>
<dbReference type="GeneID" id="75829701"/>
<evidence type="ECO:0000256" key="2">
    <source>
        <dbReference type="SAM" id="Phobius"/>
    </source>
</evidence>
<feature type="compositionally biased region" description="Basic and acidic residues" evidence="1">
    <location>
        <begin position="406"/>
        <end position="429"/>
    </location>
</feature>
<evidence type="ECO:0008006" key="5">
    <source>
        <dbReference type="Google" id="ProtNLM"/>
    </source>
</evidence>
<keyword evidence="4" id="KW-1185">Reference proteome</keyword>
<feature type="compositionally biased region" description="Low complexity" evidence="1">
    <location>
        <begin position="269"/>
        <end position="289"/>
    </location>
</feature>
<evidence type="ECO:0000256" key="1">
    <source>
        <dbReference type="SAM" id="MobiDB-lite"/>
    </source>
</evidence>
<feature type="transmembrane region" description="Helical" evidence="2">
    <location>
        <begin position="303"/>
        <end position="325"/>
    </location>
</feature>
<keyword evidence="2" id="KW-0812">Transmembrane</keyword>
<proteinExistence type="predicted"/>
<feature type="compositionally biased region" description="Polar residues" evidence="1">
    <location>
        <begin position="12"/>
        <end position="21"/>
    </location>
</feature>
<protein>
    <recommendedName>
        <fullName evidence="5">Mid2 domain-containing protein</fullName>
    </recommendedName>
</protein>
<feature type="region of interest" description="Disordered" evidence="1">
    <location>
        <begin position="244"/>
        <end position="294"/>
    </location>
</feature>
<dbReference type="RefSeq" id="XP_051361887.1">
    <property type="nucleotide sequence ID" value="XM_051506753.1"/>
</dbReference>
<evidence type="ECO:0000313" key="3">
    <source>
        <dbReference type="EMBL" id="KAI6781031.1"/>
    </source>
</evidence>
<dbReference type="AlphaFoldDB" id="A0A9P9Y039"/>
<evidence type="ECO:0000313" key="4">
    <source>
        <dbReference type="Proteomes" id="UP001055219"/>
    </source>
</evidence>
<organism evidence="3 4">
    <name type="scientific">Emericellopsis cladophorae</name>
    <dbReference type="NCBI Taxonomy" id="2686198"/>
    <lineage>
        <taxon>Eukaryota</taxon>
        <taxon>Fungi</taxon>
        <taxon>Dikarya</taxon>
        <taxon>Ascomycota</taxon>
        <taxon>Pezizomycotina</taxon>
        <taxon>Sordariomycetes</taxon>
        <taxon>Hypocreomycetidae</taxon>
        <taxon>Hypocreales</taxon>
        <taxon>Bionectriaceae</taxon>
        <taxon>Emericellopsis</taxon>
    </lineage>
</organism>
<feature type="region of interest" description="Disordered" evidence="1">
    <location>
        <begin position="396"/>
        <end position="444"/>
    </location>
</feature>
<dbReference type="EMBL" id="JAGIXG020000025">
    <property type="protein sequence ID" value="KAI6781031.1"/>
    <property type="molecule type" value="Genomic_DNA"/>
</dbReference>
<dbReference type="Proteomes" id="UP001055219">
    <property type="component" value="Unassembled WGS sequence"/>
</dbReference>
<sequence>MDMDIWARQGGDNANTGQGTPLGSDKTEQNNPFLSRQPASTARQSTKPTPAAADNSDPTVSQQESASASDGAFAIDDDDGERVLNFTENKEFDADRVFESGTDSQTSRQSFSWSLGDNKAQVNVIYLVQIADAPGEMGGPYEPKETYVALRELDPPGHGDILVNASQTGVDLDFTKFTPNNTGVGYGGAYAIKVHWEREDGQGKGSVSGYFSVLGPEDDGQDLQKKVQDSLSKLNYYKDGFESSGDAIPDVAPTSKGPAPTAESGDNQSSETASSNAASGSGEGTDSSAGRGGGGGGLAPGTIAGIVVGVVGGLALIGGLVFFLLRRRRLHKTKQRHAGPQHEAGMTSYALDKVDGNVAHSPYSDDGHGVAARGFPAHDGAAATHTTGAASRELVRGEPAVADTPSRQRDYSHLVEDGMTEDDIRRLEEEERELDDEIARARRR</sequence>
<accession>A0A9P9Y039</accession>
<dbReference type="OrthoDB" id="10424748at2759"/>
<feature type="compositionally biased region" description="Polar residues" evidence="1">
    <location>
        <begin position="29"/>
        <end position="48"/>
    </location>
</feature>
<gene>
    <name evidence="3" type="ORF">J7T54_003197</name>
</gene>
<comment type="caution">
    <text evidence="3">The sequence shown here is derived from an EMBL/GenBank/DDBJ whole genome shotgun (WGS) entry which is preliminary data.</text>
</comment>
<keyword evidence="2" id="KW-1133">Transmembrane helix</keyword>
<name>A0A9P9Y039_9HYPO</name>
<dbReference type="PANTHER" id="PTHR16861">
    <property type="entry name" value="GLYCOPROTEIN 38"/>
    <property type="match status" value="1"/>
</dbReference>
<feature type="compositionally biased region" description="Polar residues" evidence="1">
    <location>
        <begin position="56"/>
        <end position="68"/>
    </location>
</feature>
<feature type="region of interest" description="Disordered" evidence="1">
    <location>
        <begin position="1"/>
        <end position="76"/>
    </location>
</feature>
<keyword evidence="2" id="KW-0472">Membrane</keyword>